<reference evidence="2" key="1">
    <citation type="submission" date="2020-07" db="EMBL/GenBank/DDBJ databases">
        <title>The High-quality genome of the commercially important snow crab, Chionoecetes opilio.</title>
        <authorList>
            <person name="Jeong J.-H."/>
            <person name="Ryu S."/>
        </authorList>
    </citation>
    <scope>NUCLEOTIDE SEQUENCE</scope>
    <source>
        <strain evidence="2">MADBK_172401_WGS</strain>
        <tissue evidence="2">Digestive gland</tissue>
    </source>
</reference>
<feature type="compositionally biased region" description="Low complexity" evidence="1">
    <location>
        <begin position="10"/>
        <end position="20"/>
    </location>
</feature>
<dbReference type="EMBL" id="JACEEZ010017188">
    <property type="protein sequence ID" value="KAG0717732.1"/>
    <property type="molecule type" value="Genomic_DNA"/>
</dbReference>
<feature type="region of interest" description="Disordered" evidence="1">
    <location>
        <begin position="154"/>
        <end position="179"/>
    </location>
</feature>
<organism evidence="2 3">
    <name type="scientific">Chionoecetes opilio</name>
    <name type="common">Atlantic snow crab</name>
    <name type="synonym">Cancer opilio</name>
    <dbReference type="NCBI Taxonomy" id="41210"/>
    <lineage>
        <taxon>Eukaryota</taxon>
        <taxon>Metazoa</taxon>
        <taxon>Ecdysozoa</taxon>
        <taxon>Arthropoda</taxon>
        <taxon>Crustacea</taxon>
        <taxon>Multicrustacea</taxon>
        <taxon>Malacostraca</taxon>
        <taxon>Eumalacostraca</taxon>
        <taxon>Eucarida</taxon>
        <taxon>Decapoda</taxon>
        <taxon>Pleocyemata</taxon>
        <taxon>Brachyura</taxon>
        <taxon>Eubrachyura</taxon>
        <taxon>Majoidea</taxon>
        <taxon>Majidae</taxon>
        <taxon>Chionoecetes</taxon>
    </lineage>
</organism>
<name>A0A8J4Y0N3_CHIOP</name>
<dbReference type="Proteomes" id="UP000770661">
    <property type="component" value="Unassembled WGS sequence"/>
</dbReference>
<feature type="region of interest" description="Disordered" evidence="1">
    <location>
        <begin position="1"/>
        <end position="26"/>
    </location>
</feature>
<accession>A0A8J4Y0N3</accession>
<protein>
    <submittedName>
        <fullName evidence="2">Uncharacterized protein</fullName>
    </submittedName>
</protein>
<gene>
    <name evidence="2" type="ORF">GWK47_053842</name>
</gene>
<evidence type="ECO:0000256" key="1">
    <source>
        <dbReference type="SAM" id="MobiDB-lite"/>
    </source>
</evidence>
<evidence type="ECO:0000313" key="3">
    <source>
        <dbReference type="Proteomes" id="UP000770661"/>
    </source>
</evidence>
<evidence type="ECO:0000313" key="2">
    <source>
        <dbReference type="EMBL" id="KAG0717732.1"/>
    </source>
</evidence>
<keyword evidence="3" id="KW-1185">Reference proteome</keyword>
<comment type="caution">
    <text evidence="2">The sequence shown here is derived from an EMBL/GenBank/DDBJ whole genome shotgun (WGS) entry which is preliminary data.</text>
</comment>
<dbReference type="AlphaFoldDB" id="A0A8J4Y0N3"/>
<proteinExistence type="predicted"/>
<sequence length="179" mass="19153">MILAPLGRTSSLQPSSPSKTSPRRKPHGFCPFEVIFGRVALFPLTAKIPAYGTDPAAAPMGAYLSALRDGLQAAQRVCSVHPTSKPSRHRTLFIPGMRILVTTPPTCALQASPEMDGPFHSCPIPNAYQGCLPQRWGPHSSWCGCKPYTEPPDPTASCSSTSPLPGVPRPHVIHSPQPL</sequence>